<protein>
    <submittedName>
        <fullName evidence="2">Uncharacterized protein</fullName>
    </submittedName>
</protein>
<organism evidence="2 3">
    <name type="scientific">Methyloversatilis universalis (strain ATCC BAA-1314 / DSM 25237 / JCM 13912 / CCUG 52030 / FAM5)</name>
    <dbReference type="NCBI Taxonomy" id="1000565"/>
    <lineage>
        <taxon>Bacteria</taxon>
        <taxon>Pseudomonadati</taxon>
        <taxon>Pseudomonadota</taxon>
        <taxon>Betaproteobacteria</taxon>
        <taxon>Nitrosomonadales</taxon>
        <taxon>Sterolibacteriaceae</taxon>
        <taxon>Methyloversatilis</taxon>
    </lineage>
</organism>
<evidence type="ECO:0000313" key="2">
    <source>
        <dbReference type="EMBL" id="EGK72038.1"/>
    </source>
</evidence>
<feature type="region of interest" description="Disordered" evidence="1">
    <location>
        <begin position="1"/>
        <end position="29"/>
    </location>
</feature>
<feature type="compositionally biased region" description="Basic residues" evidence="1">
    <location>
        <begin position="1"/>
        <end position="15"/>
    </location>
</feature>
<accession>F5RBL6</accession>
<dbReference type="EMBL" id="AFHG01000044">
    <property type="protein sequence ID" value="EGK72038.1"/>
    <property type="molecule type" value="Genomic_DNA"/>
</dbReference>
<comment type="caution">
    <text evidence="2">The sequence shown here is derived from an EMBL/GenBank/DDBJ whole genome shotgun (WGS) entry which is preliminary data.</text>
</comment>
<evidence type="ECO:0000313" key="3">
    <source>
        <dbReference type="Proteomes" id="UP000005019"/>
    </source>
</evidence>
<gene>
    <name evidence="2" type="ORF">METUNv1_01816</name>
</gene>
<reference evidence="2 3" key="1">
    <citation type="journal article" date="2011" name="J. Bacteriol.">
        <title>Genome sequence of Methyloversatilis universalis FAM5T, a methylotrophic representative of the order Rhodocyclales.</title>
        <authorList>
            <person name="Kittichotirat W."/>
            <person name="Good N.M."/>
            <person name="Hall R."/>
            <person name="Bringel F."/>
            <person name="Lajus A."/>
            <person name="Medigue C."/>
            <person name="Smalley N.E."/>
            <person name="Beck D."/>
            <person name="Bumgarner R."/>
            <person name="Vuilleumier S."/>
            <person name="Kalyuzhnaya M.G."/>
        </authorList>
    </citation>
    <scope>NUCLEOTIDE SEQUENCE [LARGE SCALE GENOMIC DNA]</scope>
    <source>
        <strain evidence="3">ATCC BAA-1314 / JCM 13912 / FAM5</strain>
    </source>
</reference>
<feature type="region of interest" description="Disordered" evidence="1">
    <location>
        <begin position="44"/>
        <end position="73"/>
    </location>
</feature>
<name>F5RBL6_METUF</name>
<keyword evidence="3" id="KW-1185">Reference proteome</keyword>
<evidence type="ECO:0000256" key="1">
    <source>
        <dbReference type="SAM" id="MobiDB-lite"/>
    </source>
</evidence>
<sequence>MSRAAHGRRSFRSGGHHGLQLSGGGDQDMLSSMTRAALWTACSVSGKDAAPPWPAARRSLTDPADPSGRPDQW</sequence>
<dbReference type="AlphaFoldDB" id="F5RBL6"/>
<dbReference type="Proteomes" id="UP000005019">
    <property type="component" value="Unassembled WGS sequence"/>
</dbReference>
<proteinExistence type="predicted"/>